<accession>A0ABN1DKV6</accession>
<sequence length="262" mass="27761">MSERWRLPPLWFELCWEVGGFGDRPIPVGGSTDEWTPQERVVLRQRALAGMRAAGLLSGDVLAPALAQALAQIARPCLWIDGAWLPVAGSPPARLLSVVAGSGTVLLVSGGADAQDVDISVHPRTSISAAAARGIPQAPPGLRAFVSVPASAFEPWEEDSESVGGGPGDAGGGGPGSEPTLREMIDAPHFREGRFTANLRARSGRTHRSQPLNWFDAFQPDGRYRLRHGLGRRNELGLTPLSPADITHALDRRIAAVVRAGG</sequence>
<evidence type="ECO:0000313" key="7">
    <source>
        <dbReference type="Proteomes" id="UP001500729"/>
    </source>
</evidence>
<evidence type="ECO:0000256" key="4">
    <source>
        <dbReference type="ARBA" id="ARBA00023186"/>
    </source>
</evidence>
<evidence type="ECO:0000256" key="5">
    <source>
        <dbReference type="SAM" id="MobiDB-lite"/>
    </source>
</evidence>
<protein>
    <recommendedName>
        <fullName evidence="8">ESAT-6 protein secretion system EspG family protein</fullName>
    </recommendedName>
</protein>
<organism evidence="6 7">
    <name type="scientific">Saccharopolyspora erythraea</name>
    <name type="common">Streptomyces erythraeus</name>
    <dbReference type="NCBI Taxonomy" id="1836"/>
    <lineage>
        <taxon>Bacteria</taxon>
        <taxon>Bacillati</taxon>
        <taxon>Actinomycetota</taxon>
        <taxon>Actinomycetes</taxon>
        <taxon>Pseudonocardiales</taxon>
        <taxon>Pseudonocardiaceae</taxon>
        <taxon>Saccharopolyspora</taxon>
    </lineage>
</organism>
<keyword evidence="3" id="KW-0963">Cytoplasm</keyword>
<keyword evidence="4" id="KW-0143">Chaperone</keyword>
<dbReference type="InterPro" id="IPR025734">
    <property type="entry name" value="EspG"/>
</dbReference>
<comment type="similarity">
    <text evidence="2">Belongs to the EspG family.</text>
</comment>
<dbReference type="RefSeq" id="WP_009946501.1">
    <property type="nucleotide sequence ID" value="NZ_BAAAGS010000040.1"/>
</dbReference>
<feature type="compositionally biased region" description="Gly residues" evidence="5">
    <location>
        <begin position="163"/>
        <end position="176"/>
    </location>
</feature>
<evidence type="ECO:0000256" key="1">
    <source>
        <dbReference type="ARBA" id="ARBA00004496"/>
    </source>
</evidence>
<comment type="subcellular location">
    <subcellularLocation>
        <location evidence="1">Cytoplasm</location>
    </subcellularLocation>
</comment>
<dbReference type="EMBL" id="BAAAGS010000040">
    <property type="protein sequence ID" value="GAA0545639.1"/>
    <property type="molecule type" value="Genomic_DNA"/>
</dbReference>
<evidence type="ECO:0000256" key="2">
    <source>
        <dbReference type="ARBA" id="ARBA00006411"/>
    </source>
</evidence>
<dbReference type="Pfam" id="PF14011">
    <property type="entry name" value="ESX-1_EspG"/>
    <property type="match status" value="1"/>
</dbReference>
<evidence type="ECO:0000313" key="6">
    <source>
        <dbReference type="EMBL" id="GAA0545639.1"/>
    </source>
</evidence>
<evidence type="ECO:0000256" key="3">
    <source>
        <dbReference type="ARBA" id="ARBA00022490"/>
    </source>
</evidence>
<gene>
    <name evidence="6" type="ORF">GCM10009533_50660</name>
</gene>
<evidence type="ECO:0008006" key="8">
    <source>
        <dbReference type="Google" id="ProtNLM"/>
    </source>
</evidence>
<comment type="caution">
    <text evidence="6">The sequence shown here is derived from an EMBL/GenBank/DDBJ whole genome shotgun (WGS) entry which is preliminary data.</text>
</comment>
<proteinExistence type="inferred from homology"/>
<keyword evidence="7" id="KW-1185">Reference proteome</keyword>
<reference evidence="6 7" key="1">
    <citation type="journal article" date="2019" name="Int. J. Syst. Evol. Microbiol.">
        <title>The Global Catalogue of Microorganisms (GCM) 10K type strain sequencing project: providing services to taxonomists for standard genome sequencing and annotation.</title>
        <authorList>
            <consortium name="The Broad Institute Genomics Platform"/>
            <consortium name="The Broad Institute Genome Sequencing Center for Infectious Disease"/>
            <person name="Wu L."/>
            <person name="Ma J."/>
        </authorList>
    </citation>
    <scope>NUCLEOTIDE SEQUENCE [LARGE SCALE GENOMIC DNA]</scope>
    <source>
        <strain evidence="6 7">JCM 10303</strain>
    </source>
</reference>
<name>A0ABN1DKV6_SACER</name>
<dbReference type="Proteomes" id="UP001500729">
    <property type="component" value="Unassembled WGS sequence"/>
</dbReference>
<feature type="region of interest" description="Disordered" evidence="5">
    <location>
        <begin position="156"/>
        <end position="180"/>
    </location>
</feature>